<reference evidence="2" key="1">
    <citation type="submission" date="2016-11" db="UniProtKB">
        <authorList>
            <consortium name="WormBaseParasite"/>
        </authorList>
    </citation>
    <scope>IDENTIFICATION</scope>
</reference>
<sequence length="36" mass="4288">MYPKPVDFRFTKDLFKEGVEEGQDETEMFDMVQVNS</sequence>
<dbReference type="AlphaFoldDB" id="A0A1I7X718"/>
<protein>
    <submittedName>
        <fullName evidence="2">AGC-kinase C-terminal domain-containing protein</fullName>
    </submittedName>
</protein>
<evidence type="ECO:0000313" key="2">
    <source>
        <dbReference type="WBParaSite" id="Hba_13367"/>
    </source>
</evidence>
<dbReference type="WBParaSite" id="Hba_13367">
    <property type="protein sequence ID" value="Hba_13367"/>
    <property type="gene ID" value="Hba_13367"/>
</dbReference>
<accession>A0A1I7X718</accession>
<name>A0A1I7X718_HETBA</name>
<dbReference type="Proteomes" id="UP000095283">
    <property type="component" value="Unplaced"/>
</dbReference>
<organism evidence="1 2">
    <name type="scientific">Heterorhabditis bacteriophora</name>
    <name type="common">Entomopathogenic nematode worm</name>
    <dbReference type="NCBI Taxonomy" id="37862"/>
    <lineage>
        <taxon>Eukaryota</taxon>
        <taxon>Metazoa</taxon>
        <taxon>Ecdysozoa</taxon>
        <taxon>Nematoda</taxon>
        <taxon>Chromadorea</taxon>
        <taxon>Rhabditida</taxon>
        <taxon>Rhabditina</taxon>
        <taxon>Rhabditomorpha</taxon>
        <taxon>Strongyloidea</taxon>
        <taxon>Heterorhabditidae</taxon>
        <taxon>Heterorhabditis</taxon>
    </lineage>
</organism>
<proteinExistence type="predicted"/>
<keyword evidence="1" id="KW-1185">Reference proteome</keyword>
<evidence type="ECO:0000313" key="1">
    <source>
        <dbReference type="Proteomes" id="UP000095283"/>
    </source>
</evidence>